<evidence type="ECO:0000313" key="1">
    <source>
        <dbReference type="EMBL" id="MDZ5087375.1"/>
    </source>
</evidence>
<sequence>MTAVEHSANPQQQLDELKKALRKAVDGEVRFDLGARATYSTDASNYRQIPLGVVVPRTPEAAANAIAVCHDRHVPVFSRGGGTSLAGETCNVAVVLDWSKYCTRVLSVDAEAGVATVEPGIKLDELNDALAESGWMVGPKPATHVSCTIGGMIGNNSCGSTAQAYGKMVDSIRRMEVLTYDGVRMWVGPTDDDEYARIVAEGDRRSEIYRALRRLRDHYADEVRARYPDIPRRVSGYNLDSLLPESGFDIAKLLVGSESTLVTVLRVEIGLVRVPKAHVAALLGFPDIESAADAVPAVLQHDPAALEGMDYRLTELEHSQHMAQGALDELPEGRAWLLVQFNGDDVDDAAGSAEAMVDHLRRDGLTHHAKVIRDPADQKRVWAAREGGLGATAHPPGGPDTHPGWEDAAVPPDRVGDYLRDFGDLLDRFGYQGASQYGHFGHGCIHTRIPFDLKSAAGIERFREFVTAAAHLVAEYGGSLSGEHGDGQARGELLSIMFGERVVAAFEELKRIFDPTNRMNPGKVVFPNGLDENLRWGADYRPAEPATHFAYPDDDHRFSIAADRCVGVGKCRGDETGVMCPSYRATGEEEHSTRGRARLLFEMLEGDVITDGWQSTEVRDALDLCLACKGCRSDCPVNVDMATYKAEFLSHHYKGRLRPLAHYSMGWLPLLSRVAMIAPRPINMFTHTPGVQTLLKRAGGIDGHRDIPRFAHRRFTSWFARRVDRPQTATRGPVVLWPDTFTNNFDTDIARAALAVLEDAGFEVRVPGQAVCCGLTWISTGQLDAAKHVARRTLEVLKPALRERIPVVVLEPSCAAVFRADLPELLHGDEDVHRLASLTRTLGEVLRERAPDWRPGDNHQAGSALVQPHCHQHAILGTGADVDALGTAGVDGELLDAGCCGLAGNFGFEKGHYDVSVACAEDKLMPAVRSAAPDKTIVADGFSCRTQISHLDGSRTPVHTAQVLAAALPSSDSRAGQQHGPRRKLAKTGPVLAGLSGVGVLAAGWAAVRRRP</sequence>
<keyword evidence="2" id="KW-1185">Reference proteome</keyword>
<name>A0ACC6MK62_MYCPF</name>
<organism evidence="1 2">
    <name type="scientific">Mycolicibacterium parafortuitum</name>
    <name type="common">Mycobacterium parafortuitum</name>
    <dbReference type="NCBI Taxonomy" id="39692"/>
    <lineage>
        <taxon>Bacteria</taxon>
        <taxon>Bacillati</taxon>
        <taxon>Actinomycetota</taxon>
        <taxon>Actinomycetes</taxon>
        <taxon>Mycobacteriales</taxon>
        <taxon>Mycobacteriaceae</taxon>
        <taxon>Mycolicibacterium</taxon>
    </lineage>
</organism>
<evidence type="ECO:0000313" key="2">
    <source>
        <dbReference type="Proteomes" id="UP001289645"/>
    </source>
</evidence>
<proteinExistence type="predicted"/>
<protein>
    <submittedName>
        <fullName evidence="1">FAD-binding oxidoreductase</fullName>
    </submittedName>
</protein>
<reference evidence="1 2" key="1">
    <citation type="journal article" date="2021" name="Chemosphere">
        <title>Bioballs carrying a syntrophic Rhodococcus and Mycolicibacterium consortium for simultaneous sorption and biodegradation of fuel oil in contaminated freshwater.</title>
        <authorList>
            <person name="Naloka K."/>
            <person name="Polrit D."/>
            <person name="Muangchinda C."/>
            <person name="Thoetkiattikul H."/>
            <person name="Pinyakong O."/>
        </authorList>
    </citation>
    <scope>NUCLEOTIDE SEQUENCE [LARGE SCALE GENOMIC DNA]</scope>
    <source>
        <strain evidence="1 2">J101</strain>
    </source>
</reference>
<accession>A0ACC6MK62</accession>
<comment type="caution">
    <text evidence="1">The sequence shown here is derived from an EMBL/GenBank/DDBJ whole genome shotgun (WGS) entry which is preliminary data.</text>
</comment>
<gene>
    <name evidence="1" type="ORF">OHX15_18440</name>
</gene>
<dbReference type="Proteomes" id="UP001289645">
    <property type="component" value="Unassembled WGS sequence"/>
</dbReference>
<dbReference type="EMBL" id="JAOXLN010000019">
    <property type="protein sequence ID" value="MDZ5087375.1"/>
    <property type="molecule type" value="Genomic_DNA"/>
</dbReference>